<dbReference type="GO" id="GO:0042597">
    <property type="term" value="C:periplasmic space"/>
    <property type="evidence" value="ECO:0007669"/>
    <property type="project" value="UniProtKB-SubCell"/>
</dbReference>
<dbReference type="Proteomes" id="UP000011223">
    <property type="component" value="Unassembled WGS sequence"/>
</dbReference>
<dbReference type="InterPro" id="IPR001188">
    <property type="entry name" value="Sperm_putr-bd"/>
</dbReference>
<dbReference type="GO" id="GO:0019808">
    <property type="term" value="F:polyamine binding"/>
    <property type="evidence" value="ECO:0007669"/>
    <property type="project" value="InterPro"/>
</dbReference>
<dbReference type="Gene3D" id="3.40.190.10">
    <property type="entry name" value="Periplasmic binding protein-like II"/>
    <property type="match status" value="2"/>
</dbReference>
<protein>
    <submittedName>
        <fullName evidence="6">ABC transporter, periplasmic spermidine putrescine-binding protein PotD</fullName>
    </submittedName>
</protein>
<dbReference type="PRINTS" id="PR00909">
    <property type="entry name" value="SPERMDNBNDNG"/>
</dbReference>
<evidence type="ECO:0000313" key="7">
    <source>
        <dbReference type="Proteomes" id="UP000011223"/>
    </source>
</evidence>
<dbReference type="eggNOG" id="COG0687">
    <property type="taxonomic scope" value="Bacteria"/>
</dbReference>
<evidence type="ECO:0000256" key="4">
    <source>
        <dbReference type="ARBA" id="ARBA00022764"/>
    </source>
</evidence>
<feature type="signal peptide" evidence="5">
    <location>
        <begin position="1"/>
        <end position="22"/>
    </location>
</feature>
<reference evidence="6 7" key="1">
    <citation type="journal article" date="2014" name="PLoS ONE">
        <title>Grimontia indica AK16(T), sp. nov., Isolated from a Seawater Sample Reports the Presence of Pathogenic Genes Similar to Vibrio Genus.</title>
        <authorList>
            <person name="Singh A."/>
            <person name="Vaidya B."/>
            <person name="Khatri I."/>
            <person name="Srinivas T.N."/>
            <person name="Subramanian S."/>
            <person name="Korpole S."/>
            <person name="Pinnaka A.K."/>
        </authorList>
    </citation>
    <scope>NUCLEOTIDE SEQUENCE [LARGE SCALE GENOMIC DNA]</scope>
    <source>
        <strain evidence="6 7">AK16</strain>
    </source>
</reference>
<name>R1IL79_9GAMM</name>
<evidence type="ECO:0000313" key="6">
    <source>
        <dbReference type="EMBL" id="EOD78247.1"/>
    </source>
</evidence>
<comment type="caution">
    <text evidence="6">The sequence shown here is derived from an EMBL/GenBank/DDBJ whole genome shotgun (WGS) entry which is preliminary data.</text>
</comment>
<feature type="chain" id="PRO_5004352729" evidence="5">
    <location>
        <begin position="23"/>
        <end position="353"/>
    </location>
</feature>
<sequence>MNSMKLTVMAASTLLLAQTANAETLRLLTWGGYAPQEVIDQFQKETGIDVKVTKSNNEDMISKLRATRGAGFDLVQPSQDRITGAQRDFNIYQPIDLSKIDTSLLIPSMLDATKKNTGLDGAVYGVPHIWGTSGLVVDTKSASGIKDYTDLCDDAYKGKVSYRLKRPTLIGFAFAMGEDPFAAYSDPAKYQAILDKVQAKLIECKPNVKAYWSGGDELLNLVRSGEVVGAMAWDAGGWKVNRDNTDITFVAPESGALGWIDTFAIPRKSKAVDAAYKWINFVNQPEIAAKITESAGNFTASKGADNFVNDTAKAQFQASFPQADIDNIKWYPTVPAGLEEMEGLVLDRVKAAN</sequence>
<keyword evidence="7" id="KW-1185">Reference proteome</keyword>
<keyword evidence="3 5" id="KW-0732">Signal</keyword>
<dbReference type="AlphaFoldDB" id="R1IL79"/>
<dbReference type="GO" id="GO:0015846">
    <property type="term" value="P:polyamine transport"/>
    <property type="evidence" value="ECO:0007669"/>
    <property type="project" value="InterPro"/>
</dbReference>
<dbReference type="Pfam" id="PF13416">
    <property type="entry name" value="SBP_bac_8"/>
    <property type="match status" value="1"/>
</dbReference>
<evidence type="ECO:0000256" key="2">
    <source>
        <dbReference type="ARBA" id="ARBA00022448"/>
    </source>
</evidence>
<keyword evidence="2" id="KW-0813">Transport</keyword>
<evidence type="ECO:0000256" key="5">
    <source>
        <dbReference type="SAM" id="SignalP"/>
    </source>
</evidence>
<dbReference type="PANTHER" id="PTHR30222">
    <property type="entry name" value="SPERMIDINE/PUTRESCINE-BINDING PERIPLASMIC PROTEIN"/>
    <property type="match status" value="1"/>
</dbReference>
<dbReference type="RefSeq" id="WP_002540676.1">
    <property type="nucleotide sequence ID" value="NZ_ANFM02000034.1"/>
</dbReference>
<dbReference type="InterPro" id="IPR006059">
    <property type="entry name" value="SBP"/>
</dbReference>
<dbReference type="PANTHER" id="PTHR30222:SF17">
    <property type="entry name" value="SPERMIDINE_PUTRESCINE-BINDING PERIPLASMIC PROTEIN"/>
    <property type="match status" value="1"/>
</dbReference>
<proteinExistence type="predicted"/>
<keyword evidence="4" id="KW-0574">Periplasm</keyword>
<comment type="subcellular location">
    <subcellularLocation>
        <location evidence="1">Periplasm</location>
    </subcellularLocation>
</comment>
<evidence type="ECO:0000256" key="1">
    <source>
        <dbReference type="ARBA" id="ARBA00004418"/>
    </source>
</evidence>
<organism evidence="6 7">
    <name type="scientific">Grimontia indica</name>
    <dbReference type="NCBI Taxonomy" id="1056512"/>
    <lineage>
        <taxon>Bacteria</taxon>
        <taxon>Pseudomonadati</taxon>
        <taxon>Pseudomonadota</taxon>
        <taxon>Gammaproteobacteria</taxon>
        <taxon>Vibrionales</taxon>
        <taxon>Vibrionaceae</taxon>
        <taxon>Grimontia</taxon>
    </lineage>
</organism>
<accession>R1IL79</accession>
<gene>
    <name evidence="6" type="ORF">D515_03029</name>
</gene>
<dbReference type="SUPFAM" id="SSF53850">
    <property type="entry name" value="Periplasmic binding protein-like II"/>
    <property type="match status" value="1"/>
</dbReference>
<evidence type="ECO:0000256" key="3">
    <source>
        <dbReference type="ARBA" id="ARBA00022729"/>
    </source>
</evidence>
<dbReference type="EMBL" id="ANFM02000034">
    <property type="protein sequence ID" value="EOD78247.1"/>
    <property type="molecule type" value="Genomic_DNA"/>
</dbReference>